<dbReference type="InterPro" id="IPR036513">
    <property type="entry name" value="STAS_dom_sf"/>
</dbReference>
<feature type="domain" description="STAS" evidence="3">
    <location>
        <begin position="2"/>
        <end position="110"/>
    </location>
</feature>
<dbReference type="Gene3D" id="3.30.750.24">
    <property type="entry name" value="STAS domain"/>
    <property type="match status" value="1"/>
</dbReference>
<evidence type="ECO:0000259" key="3">
    <source>
        <dbReference type="PROSITE" id="PS50801"/>
    </source>
</evidence>
<dbReference type="Proteomes" id="UP001415169">
    <property type="component" value="Unassembled WGS sequence"/>
</dbReference>
<organism evidence="4 5">
    <name type="scientific">Gryllotalpicola daejeonensis</name>
    <dbReference type="NCBI Taxonomy" id="993087"/>
    <lineage>
        <taxon>Bacteria</taxon>
        <taxon>Bacillati</taxon>
        <taxon>Actinomycetota</taxon>
        <taxon>Actinomycetes</taxon>
        <taxon>Micrococcales</taxon>
        <taxon>Microbacteriaceae</taxon>
        <taxon>Gryllotalpicola</taxon>
    </lineage>
</organism>
<name>A0ABP7ZI98_9MICO</name>
<comment type="similarity">
    <text evidence="1 2">Belongs to the anti-sigma-factor antagonist family.</text>
</comment>
<dbReference type="PROSITE" id="PS50801">
    <property type="entry name" value="STAS"/>
    <property type="match status" value="1"/>
</dbReference>
<reference evidence="4" key="2">
    <citation type="submission" date="2023-12" db="EMBL/GenBank/DDBJ databases">
        <authorList>
            <person name="Sun Q."/>
            <person name="Inoue M."/>
        </authorList>
    </citation>
    <scope>NUCLEOTIDE SEQUENCE</scope>
    <source>
        <strain evidence="4">JCM 17590</strain>
    </source>
</reference>
<gene>
    <name evidence="4" type="ORF">GCM10022286_12760</name>
</gene>
<dbReference type="EMBL" id="BAABBV010000001">
    <property type="protein sequence ID" value="GAA4159020.1"/>
    <property type="molecule type" value="Genomic_DNA"/>
</dbReference>
<evidence type="ECO:0000313" key="5">
    <source>
        <dbReference type="Proteomes" id="UP001415169"/>
    </source>
</evidence>
<dbReference type="InterPro" id="IPR003658">
    <property type="entry name" value="Anti-sigma_ant"/>
</dbReference>
<protein>
    <recommendedName>
        <fullName evidence="2">Anti-sigma factor antagonist</fullName>
    </recommendedName>
</protein>
<reference evidence="4" key="1">
    <citation type="journal article" date="2014" name="Int. J. Syst. Evol. Microbiol.">
        <title>Complete genome of a new Firmicutes species belonging to the dominant human colonic microbiota ('Ruminococcus bicirculans') reveals two chromosomes and a selective capacity to utilize plant glucans.</title>
        <authorList>
            <consortium name="NISC Comparative Sequencing Program"/>
            <person name="Wegmann U."/>
            <person name="Louis P."/>
            <person name="Goesmann A."/>
            <person name="Henrissat B."/>
            <person name="Duncan S.H."/>
            <person name="Flint H.J."/>
        </authorList>
    </citation>
    <scope>NUCLEOTIDE SEQUENCE</scope>
    <source>
        <strain evidence="4">JCM 17590</strain>
    </source>
</reference>
<keyword evidence="5" id="KW-1185">Reference proteome</keyword>
<proteinExistence type="inferred from homology"/>
<accession>A0ABP7ZI98</accession>
<dbReference type="PANTHER" id="PTHR33495:SF2">
    <property type="entry name" value="ANTI-SIGMA FACTOR ANTAGONIST TM_1081-RELATED"/>
    <property type="match status" value="1"/>
</dbReference>
<dbReference type="InterPro" id="IPR002645">
    <property type="entry name" value="STAS_dom"/>
</dbReference>
<dbReference type="Pfam" id="PF01740">
    <property type="entry name" value="STAS"/>
    <property type="match status" value="1"/>
</dbReference>
<dbReference type="PANTHER" id="PTHR33495">
    <property type="entry name" value="ANTI-SIGMA FACTOR ANTAGONIST TM_1081-RELATED-RELATED"/>
    <property type="match status" value="1"/>
</dbReference>
<dbReference type="SUPFAM" id="SSF52091">
    <property type="entry name" value="SpoIIaa-like"/>
    <property type="match status" value="1"/>
</dbReference>
<dbReference type="CDD" id="cd07043">
    <property type="entry name" value="STAS_anti-anti-sigma_factors"/>
    <property type="match status" value="1"/>
</dbReference>
<dbReference type="NCBIfam" id="TIGR00377">
    <property type="entry name" value="ant_ant_sig"/>
    <property type="match status" value="1"/>
</dbReference>
<comment type="caution">
    <text evidence="4">The sequence shown here is derived from an EMBL/GenBank/DDBJ whole genome shotgun (WGS) entry which is preliminary data.</text>
</comment>
<sequence>MDHTVEEVGDDAAVITLAGRVNMVTAPAVRELITGIISAGRVRIAVDLDAVEFIDSSALGSLIGCLNAARRANGDLRISRPTKHILAVLEVSNLIQLLRPYPSAHAALEA</sequence>
<evidence type="ECO:0000256" key="2">
    <source>
        <dbReference type="RuleBase" id="RU003749"/>
    </source>
</evidence>
<dbReference type="RefSeq" id="WP_344790915.1">
    <property type="nucleotide sequence ID" value="NZ_BAABBV010000001.1"/>
</dbReference>
<evidence type="ECO:0000313" key="4">
    <source>
        <dbReference type="EMBL" id="GAA4159020.1"/>
    </source>
</evidence>
<evidence type="ECO:0000256" key="1">
    <source>
        <dbReference type="ARBA" id="ARBA00009013"/>
    </source>
</evidence>